<dbReference type="GO" id="GO:0005524">
    <property type="term" value="F:ATP binding"/>
    <property type="evidence" value="ECO:0007669"/>
    <property type="project" value="UniProtKB-KW"/>
</dbReference>
<name>A0A8S1BBH2_ARCPL</name>
<dbReference type="NCBIfam" id="NF001770">
    <property type="entry name" value="PRK00509.1"/>
    <property type="match status" value="1"/>
</dbReference>
<dbReference type="AlphaFoldDB" id="A0A8S1BBH2"/>
<comment type="pathway">
    <text evidence="1">Amino-acid biosynthesis; L-arginine biosynthesis; L-arginine from L-ornithine and carbamoyl phosphate: step 2/3.</text>
</comment>
<organism evidence="16 17">
    <name type="scientific">Arctia plantaginis</name>
    <name type="common">Wood tiger moth</name>
    <name type="synonym">Phalaena plantaginis</name>
    <dbReference type="NCBI Taxonomy" id="874455"/>
    <lineage>
        <taxon>Eukaryota</taxon>
        <taxon>Metazoa</taxon>
        <taxon>Ecdysozoa</taxon>
        <taxon>Arthropoda</taxon>
        <taxon>Hexapoda</taxon>
        <taxon>Insecta</taxon>
        <taxon>Pterygota</taxon>
        <taxon>Neoptera</taxon>
        <taxon>Endopterygota</taxon>
        <taxon>Lepidoptera</taxon>
        <taxon>Glossata</taxon>
        <taxon>Ditrysia</taxon>
        <taxon>Noctuoidea</taxon>
        <taxon>Erebidae</taxon>
        <taxon>Arctiinae</taxon>
        <taxon>Arctia</taxon>
    </lineage>
</organism>
<keyword evidence="9" id="KW-0028">Amino-acid biosynthesis</keyword>
<comment type="caution">
    <text evidence="16">The sequence shown here is derived from an EMBL/GenBank/DDBJ whole genome shotgun (WGS) entry which is preliminary data.</text>
</comment>
<dbReference type="InterPro" id="IPR048268">
    <property type="entry name" value="Arginosuc_syn_C"/>
</dbReference>
<dbReference type="InterPro" id="IPR024074">
    <property type="entry name" value="AS_cat/multimer_dom_body"/>
</dbReference>
<dbReference type="FunFam" id="3.40.50.620:FF:000019">
    <property type="entry name" value="Argininosuccinate synthase"/>
    <property type="match status" value="1"/>
</dbReference>
<gene>
    <name evidence="16" type="ORF">APLA_LOCUS15814</name>
</gene>
<comment type="pathway">
    <text evidence="2">Nitrogen metabolism; urea cycle; (N(omega)-L-arginino)succinate from L-aspartate and L-citrulline: step 1/1.</text>
</comment>
<keyword evidence="8" id="KW-0436">Ligase</keyword>
<dbReference type="FunFam" id="3.90.1260.10:FF:000003">
    <property type="entry name" value="Argininosuccinate synthase"/>
    <property type="match status" value="1"/>
</dbReference>
<dbReference type="GO" id="GO:0004055">
    <property type="term" value="F:argininosuccinate synthase activity"/>
    <property type="evidence" value="ECO:0007669"/>
    <property type="project" value="UniProtKB-EC"/>
</dbReference>
<keyword evidence="11" id="KW-0067">ATP-binding</keyword>
<dbReference type="OrthoDB" id="440325at2759"/>
<dbReference type="EMBL" id="CADEBD010000530">
    <property type="protein sequence ID" value="CAB3257137.1"/>
    <property type="molecule type" value="Genomic_DNA"/>
</dbReference>
<dbReference type="GO" id="GO:0006526">
    <property type="term" value="P:L-arginine biosynthetic process"/>
    <property type="evidence" value="ECO:0007669"/>
    <property type="project" value="UniProtKB-KW"/>
</dbReference>
<dbReference type="Gene3D" id="3.90.1260.10">
    <property type="entry name" value="Argininosuccinate synthetase, chain A, domain 2"/>
    <property type="match status" value="1"/>
</dbReference>
<dbReference type="PROSITE" id="PS00565">
    <property type="entry name" value="ARGININOSUCCIN_SYN_2"/>
    <property type="match status" value="1"/>
</dbReference>
<dbReference type="CDD" id="cd01999">
    <property type="entry name" value="ASS"/>
    <property type="match status" value="1"/>
</dbReference>
<keyword evidence="7" id="KW-0055">Arginine biosynthesis</keyword>
<dbReference type="Pfam" id="PF20979">
    <property type="entry name" value="Arginosuc_syn_C"/>
    <property type="match status" value="1"/>
</dbReference>
<dbReference type="InterPro" id="IPR048267">
    <property type="entry name" value="Arginosuc_syn_N"/>
</dbReference>
<accession>A0A8S1BBH2</accession>
<dbReference type="NCBIfam" id="TIGR00032">
    <property type="entry name" value="argG"/>
    <property type="match status" value="1"/>
</dbReference>
<evidence type="ECO:0000256" key="3">
    <source>
        <dbReference type="ARBA" id="ARBA00011881"/>
    </source>
</evidence>
<evidence type="ECO:0000256" key="13">
    <source>
        <dbReference type="ARBA" id="ARBA00049077"/>
    </source>
</evidence>
<evidence type="ECO:0000256" key="5">
    <source>
        <dbReference type="ARBA" id="ARBA00014810"/>
    </source>
</evidence>
<feature type="domain" description="Arginosuccinate synthase C-terminal" evidence="15">
    <location>
        <begin position="178"/>
        <end position="404"/>
    </location>
</feature>
<keyword evidence="6" id="KW-0835">Urea cycle</keyword>
<evidence type="ECO:0000256" key="9">
    <source>
        <dbReference type="ARBA" id="ARBA00022605"/>
    </source>
</evidence>
<evidence type="ECO:0000256" key="12">
    <source>
        <dbReference type="ARBA" id="ARBA00029916"/>
    </source>
</evidence>
<dbReference type="Proteomes" id="UP000494256">
    <property type="component" value="Unassembled WGS sequence"/>
</dbReference>
<keyword evidence="10" id="KW-0547">Nucleotide-binding</keyword>
<evidence type="ECO:0000256" key="8">
    <source>
        <dbReference type="ARBA" id="ARBA00022598"/>
    </source>
</evidence>
<dbReference type="PANTHER" id="PTHR11587">
    <property type="entry name" value="ARGININOSUCCINATE SYNTHASE"/>
    <property type="match status" value="1"/>
</dbReference>
<reference evidence="16 17" key="1">
    <citation type="submission" date="2020-04" db="EMBL/GenBank/DDBJ databases">
        <authorList>
            <person name="Wallbank WR R."/>
            <person name="Pardo Diaz C."/>
            <person name="Kozak K."/>
            <person name="Martin S."/>
            <person name="Jiggins C."/>
            <person name="Moest M."/>
            <person name="Warren A I."/>
            <person name="Byers J.R.P. K."/>
            <person name="Montejo-Kovacevich G."/>
            <person name="Yen C E."/>
        </authorList>
    </citation>
    <scope>NUCLEOTIDE SEQUENCE [LARGE SCALE GENOMIC DNA]</scope>
</reference>
<sequence length="417" mass="46705">MAKDLVILAYSGGLDTSCILKWLIKKSYDVVCFMADVGQNEDFKKAKEKALGIGAKDVIVEDLRNEFVLNYMLPAVQMGLIYESRYYLGTSLARPCISVGLVNAAKKLGAKYISHGATGKGNDQVRFELSVYSLWPEGKIIAPWRLPEFFERFQGRNDLMEYAKQENIPVSATPKEPWSTDENIMHISYESGVLEDPSAAPPNGIFKITRNLKDAEDYPSIIDINFEKGLPVSVRIPSGHEKSLLLTNPLAIVETLNKLGGQHGVGRIDIVENRFLGLKSRGLYETPAGTILHAVHLDLEVFTLDKEVLRVKKYLQEKMADFVYNGFWFSPEANYTRKCLQLSQDMVNGTVTVQIYKGNVTILSRKSPTSLYNQDLVSMNIAGGFSPEDSTGFININALRLKEYSRLAQQENKRGKN</sequence>
<evidence type="ECO:0000313" key="17">
    <source>
        <dbReference type="Proteomes" id="UP000494256"/>
    </source>
</evidence>
<evidence type="ECO:0000313" key="16">
    <source>
        <dbReference type="EMBL" id="CAB3257137.1"/>
    </source>
</evidence>
<dbReference type="InterPro" id="IPR014729">
    <property type="entry name" value="Rossmann-like_a/b/a_fold"/>
</dbReference>
<evidence type="ECO:0000259" key="15">
    <source>
        <dbReference type="Pfam" id="PF20979"/>
    </source>
</evidence>
<evidence type="ECO:0000256" key="7">
    <source>
        <dbReference type="ARBA" id="ARBA00022571"/>
    </source>
</evidence>
<dbReference type="PANTHER" id="PTHR11587:SF2">
    <property type="entry name" value="ARGININOSUCCINATE SYNTHASE"/>
    <property type="match status" value="1"/>
</dbReference>
<dbReference type="InterPro" id="IPR018223">
    <property type="entry name" value="Arginosuc_synth_CS"/>
</dbReference>
<evidence type="ECO:0000256" key="4">
    <source>
        <dbReference type="ARBA" id="ARBA00012286"/>
    </source>
</evidence>
<dbReference type="SUPFAM" id="SSF52402">
    <property type="entry name" value="Adenine nucleotide alpha hydrolases-like"/>
    <property type="match status" value="1"/>
</dbReference>
<evidence type="ECO:0000256" key="11">
    <source>
        <dbReference type="ARBA" id="ARBA00022840"/>
    </source>
</evidence>
<dbReference type="PROSITE" id="PS00564">
    <property type="entry name" value="ARGININOSUCCIN_SYN_1"/>
    <property type="match status" value="1"/>
</dbReference>
<dbReference type="GO" id="GO:0000053">
    <property type="term" value="P:argininosuccinate metabolic process"/>
    <property type="evidence" value="ECO:0007669"/>
    <property type="project" value="TreeGrafter"/>
</dbReference>
<feature type="domain" description="Arginosuccinate synthase-like N-terminal" evidence="14">
    <location>
        <begin position="6"/>
        <end position="169"/>
    </location>
</feature>
<dbReference type="HAMAP" id="MF_00005">
    <property type="entry name" value="Arg_succ_synth_type1"/>
    <property type="match status" value="1"/>
</dbReference>
<evidence type="ECO:0000259" key="14">
    <source>
        <dbReference type="Pfam" id="PF00764"/>
    </source>
</evidence>
<dbReference type="InterPro" id="IPR001518">
    <property type="entry name" value="Arginosuc_synth"/>
</dbReference>
<protein>
    <recommendedName>
        <fullName evidence="5">Argininosuccinate synthase</fullName>
        <ecNumber evidence="4">6.3.4.5</ecNumber>
    </recommendedName>
    <alternativeName>
        <fullName evidence="12">Citrulline--aspartate ligase</fullName>
    </alternativeName>
</protein>
<dbReference type="GO" id="GO:0000050">
    <property type="term" value="P:urea cycle"/>
    <property type="evidence" value="ECO:0007669"/>
    <property type="project" value="UniProtKB-KW"/>
</dbReference>
<evidence type="ECO:0000256" key="2">
    <source>
        <dbReference type="ARBA" id="ARBA00005154"/>
    </source>
</evidence>
<evidence type="ECO:0000256" key="6">
    <source>
        <dbReference type="ARBA" id="ARBA00022436"/>
    </source>
</evidence>
<dbReference type="Gene3D" id="1.20.5.470">
    <property type="entry name" value="Single helix bin"/>
    <property type="match status" value="1"/>
</dbReference>
<dbReference type="GO" id="GO:0005737">
    <property type="term" value="C:cytoplasm"/>
    <property type="evidence" value="ECO:0007669"/>
    <property type="project" value="TreeGrafter"/>
</dbReference>
<evidence type="ECO:0000256" key="10">
    <source>
        <dbReference type="ARBA" id="ARBA00022741"/>
    </source>
</evidence>
<dbReference type="Pfam" id="PF00764">
    <property type="entry name" value="Arginosuc_synth"/>
    <property type="match status" value="1"/>
</dbReference>
<dbReference type="InterPro" id="IPR023434">
    <property type="entry name" value="Arginosuc_synth_type_1_subfam"/>
</dbReference>
<comment type="subunit">
    <text evidence="3">Homotetramer.</text>
</comment>
<dbReference type="EC" id="6.3.4.5" evidence="4"/>
<dbReference type="SUPFAM" id="SSF69864">
    <property type="entry name" value="Argininosuccinate synthetase, C-terminal domain"/>
    <property type="match status" value="1"/>
</dbReference>
<comment type="catalytic activity">
    <reaction evidence="13">
        <text>L-citrulline + L-aspartate + ATP = 2-(N(omega)-L-arginino)succinate + AMP + diphosphate + H(+)</text>
        <dbReference type="Rhea" id="RHEA:10932"/>
        <dbReference type="ChEBI" id="CHEBI:15378"/>
        <dbReference type="ChEBI" id="CHEBI:29991"/>
        <dbReference type="ChEBI" id="CHEBI:30616"/>
        <dbReference type="ChEBI" id="CHEBI:33019"/>
        <dbReference type="ChEBI" id="CHEBI:57472"/>
        <dbReference type="ChEBI" id="CHEBI:57743"/>
        <dbReference type="ChEBI" id="CHEBI:456215"/>
        <dbReference type="EC" id="6.3.4.5"/>
    </reaction>
</comment>
<evidence type="ECO:0000256" key="1">
    <source>
        <dbReference type="ARBA" id="ARBA00004967"/>
    </source>
</evidence>
<proteinExistence type="inferred from homology"/>
<dbReference type="Gene3D" id="3.40.50.620">
    <property type="entry name" value="HUPs"/>
    <property type="match status" value="1"/>
</dbReference>